<dbReference type="Gene3D" id="2.30.29.30">
    <property type="entry name" value="Pleckstrin-homology domain (PH domain)/Phosphotyrosine-binding domain (PTB)"/>
    <property type="match status" value="1"/>
</dbReference>
<sequence length="348" mass="39065">MLPLLYPEHPTNPHEKEVQLMQDELTAKAIANAKSILRRSVASQCSTATSLTDSQRHSFSSEDNNHPSLNDQQQTRRWSAESGGLDKPSSSSFSSLPPSSRLLLSGATSSESFRQQELNRFLPPSSRHLKALSDPFVHTPFSALAANIDPWCMSAKLALDHAVCSDWLHKHNPSSFAFGRSWKRRFVAIVNRTVYIFKSEKPTVPAHEHFLLTEDTMVFVSEKSKKGFVLELRKPLCQWHLRCSSVAQMKDWLETMKKIVGCAKLSLGGTITKPLLDSVQLTDDHRILKLTNTAEQKASLQQQNHPSLRRNTSAASQHHQRRSLADIPDWEKILPPPLPPPKIPLPSP</sequence>
<comment type="caution">
    <text evidence="3">The sequence shown here is derived from an EMBL/GenBank/DDBJ whole genome shotgun (WGS) entry which is preliminary data.</text>
</comment>
<evidence type="ECO:0000313" key="3">
    <source>
        <dbReference type="EMBL" id="KAF7728273.1"/>
    </source>
</evidence>
<feature type="domain" description="PH" evidence="2">
    <location>
        <begin position="161"/>
        <end position="261"/>
    </location>
</feature>
<dbReference type="InterPro" id="IPR001849">
    <property type="entry name" value="PH_domain"/>
</dbReference>
<evidence type="ECO:0000313" key="4">
    <source>
        <dbReference type="Proteomes" id="UP000605846"/>
    </source>
</evidence>
<dbReference type="AlphaFoldDB" id="A0A8H7ESD1"/>
<feature type="compositionally biased region" description="Polar residues" evidence="1">
    <location>
        <begin position="297"/>
        <end position="317"/>
    </location>
</feature>
<feature type="compositionally biased region" description="Pro residues" evidence="1">
    <location>
        <begin position="334"/>
        <end position="348"/>
    </location>
</feature>
<dbReference type="OrthoDB" id="185175at2759"/>
<reference evidence="3" key="1">
    <citation type="submission" date="2020-01" db="EMBL/GenBank/DDBJ databases">
        <title>Genome Sequencing of Three Apophysomyces-Like Fungal Strains Confirms a Novel Fungal Genus in the Mucoromycota with divergent Burkholderia-like Endosymbiotic Bacteria.</title>
        <authorList>
            <person name="Stajich J.E."/>
            <person name="Macias A.M."/>
            <person name="Carter-House D."/>
            <person name="Lovett B."/>
            <person name="Kasson L.R."/>
            <person name="Berry K."/>
            <person name="Grigoriev I."/>
            <person name="Chang Y."/>
            <person name="Spatafora J."/>
            <person name="Kasson M.T."/>
        </authorList>
    </citation>
    <scope>NUCLEOTIDE SEQUENCE</scope>
    <source>
        <strain evidence="3">NRRL A-21654</strain>
    </source>
</reference>
<dbReference type="Proteomes" id="UP000605846">
    <property type="component" value="Unassembled WGS sequence"/>
</dbReference>
<accession>A0A8H7ESD1</accession>
<dbReference type="PROSITE" id="PS50003">
    <property type="entry name" value="PH_DOMAIN"/>
    <property type="match status" value="1"/>
</dbReference>
<protein>
    <recommendedName>
        <fullName evidence="2">PH domain-containing protein</fullName>
    </recommendedName>
</protein>
<dbReference type="SUPFAM" id="SSF50729">
    <property type="entry name" value="PH domain-like"/>
    <property type="match status" value="1"/>
</dbReference>
<dbReference type="Pfam" id="PF00169">
    <property type="entry name" value="PH"/>
    <property type="match status" value="1"/>
</dbReference>
<dbReference type="EMBL" id="JABAYA010000040">
    <property type="protein sequence ID" value="KAF7728273.1"/>
    <property type="molecule type" value="Genomic_DNA"/>
</dbReference>
<organism evidence="3 4">
    <name type="scientific">Apophysomyces ossiformis</name>
    <dbReference type="NCBI Taxonomy" id="679940"/>
    <lineage>
        <taxon>Eukaryota</taxon>
        <taxon>Fungi</taxon>
        <taxon>Fungi incertae sedis</taxon>
        <taxon>Mucoromycota</taxon>
        <taxon>Mucoromycotina</taxon>
        <taxon>Mucoromycetes</taxon>
        <taxon>Mucorales</taxon>
        <taxon>Mucorineae</taxon>
        <taxon>Mucoraceae</taxon>
        <taxon>Apophysomyces</taxon>
    </lineage>
</organism>
<feature type="compositionally biased region" description="Low complexity" evidence="1">
    <location>
        <begin position="82"/>
        <end position="98"/>
    </location>
</feature>
<feature type="compositionally biased region" description="Basic and acidic residues" evidence="1">
    <location>
        <begin position="54"/>
        <end position="65"/>
    </location>
</feature>
<feature type="region of interest" description="Disordered" evidence="1">
    <location>
        <begin position="48"/>
        <end position="98"/>
    </location>
</feature>
<feature type="compositionally biased region" description="Polar residues" evidence="1">
    <location>
        <begin position="66"/>
        <end position="77"/>
    </location>
</feature>
<evidence type="ECO:0000259" key="2">
    <source>
        <dbReference type="PROSITE" id="PS50003"/>
    </source>
</evidence>
<dbReference type="InterPro" id="IPR011993">
    <property type="entry name" value="PH-like_dom_sf"/>
</dbReference>
<name>A0A8H7ESD1_9FUNG</name>
<proteinExistence type="predicted"/>
<keyword evidence="4" id="KW-1185">Reference proteome</keyword>
<dbReference type="SMART" id="SM00233">
    <property type="entry name" value="PH"/>
    <property type="match status" value="1"/>
</dbReference>
<feature type="region of interest" description="Disordered" evidence="1">
    <location>
        <begin position="297"/>
        <end position="348"/>
    </location>
</feature>
<gene>
    <name evidence="3" type="ORF">EC973_006447</name>
</gene>
<dbReference type="CDD" id="cd00821">
    <property type="entry name" value="PH"/>
    <property type="match status" value="1"/>
</dbReference>
<evidence type="ECO:0000256" key="1">
    <source>
        <dbReference type="SAM" id="MobiDB-lite"/>
    </source>
</evidence>